<dbReference type="Proteomes" id="UP000605427">
    <property type="component" value="Unassembled WGS sequence"/>
</dbReference>
<name>A0ABQ1ZRA1_9BACL</name>
<organism evidence="1 2">
    <name type="scientific">Saccharibacillus endophyticus</name>
    <dbReference type="NCBI Taxonomy" id="2060666"/>
    <lineage>
        <taxon>Bacteria</taxon>
        <taxon>Bacillati</taxon>
        <taxon>Bacillota</taxon>
        <taxon>Bacilli</taxon>
        <taxon>Bacillales</taxon>
        <taxon>Paenibacillaceae</taxon>
        <taxon>Saccharibacillus</taxon>
    </lineage>
</organism>
<comment type="caution">
    <text evidence="1">The sequence shown here is derived from an EMBL/GenBank/DDBJ whole genome shotgun (WGS) entry which is preliminary data.</text>
</comment>
<keyword evidence="2" id="KW-1185">Reference proteome</keyword>
<proteinExistence type="predicted"/>
<reference evidence="2" key="1">
    <citation type="journal article" date="2019" name="Int. J. Syst. Evol. Microbiol.">
        <title>The Global Catalogue of Microorganisms (GCM) 10K type strain sequencing project: providing services to taxonomists for standard genome sequencing and annotation.</title>
        <authorList>
            <consortium name="The Broad Institute Genomics Platform"/>
            <consortium name="The Broad Institute Genome Sequencing Center for Infectious Disease"/>
            <person name="Wu L."/>
            <person name="Ma J."/>
        </authorList>
    </citation>
    <scope>NUCLEOTIDE SEQUENCE [LARGE SCALE GENOMIC DNA]</scope>
    <source>
        <strain evidence="2">CCM 8702</strain>
    </source>
</reference>
<evidence type="ECO:0000313" key="1">
    <source>
        <dbReference type="EMBL" id="GGH76758.1"/>
    </source>
</evidence>
<sequence>MLFQGQYRFLGTHADKAKKLTSEFDTNKHKLFSNGYEVFQLAPIVGFLYKRKANQNRDIPGDYSIFDEQMSRYNDIFQFHYHLIILLDEEHEPNFEIRVDKAFKFYGTDRAAPDEELYEQYLRGGVDVLYEKLIEPSTSADDYTKNLYEFMKDFEFRYGQNTDEILDLCQIARS</sequence>
<gene>
    <name evidence="1" type="ORF">GCM10007362_19490</name>
</gene>
<dbReference type="EMBL" id="BMDD01000002">
    <property type="protein sequence ID" value="GGH76758.1"/>
    <property type="molecule type" value="Genomic_DNA"/>
</dbReference>
<protein>
    <submittedName>
        <fullName evidence="1">Uncharacterized protein</fullName>
    </submittedName>
</protein>
<dbReference type="RefSeq" id="WP_172242842.1">
    <property type="nucleotide sequence ID" value="NZ_BMDD01000002.1"/>
</dbReference>
<accession>A0ABQ1ZRA1</accession>
<evidence type="ECO:0000313" key="2">
    <source>
        <dbReference type="Proteomes" id="UP000605427"/>
    </source>
</evidence>